<comment type="caution">
    <text evidence="3">The sequence shown here is derived from an EMBL/GenBank/DDBJ whole genome shotgun (WGS) entry which is preliminary data.</text>
</comment>
<feature type="region of interest" description="Disordered" evidence="2">
    <location>
        <begin position="213"/>
        <end position="251"/>
    </location>
</feature>
<keyword evidence="4" id="KW-1185">Reference proteome</keyword>
<feature type="region of interest" description="Disordered" evidence="2">
    <location>
        <begin position="268"/>
        <end position="288"/>
    </location>
</feature>
<feature type="coiled-coil region" evidence="1">
    <location>
        <begin position="45"/>
        <end position="99"/>
    </location>
</feature>
<evidence type="ECO:0000313" key="3">
    <source>
        <dbReference type="EMBL" id="KAK7872182.1"/>
    </source>
</evidence>
<sequence length="337" mass="37007">MAEGDQTAVAASPGGSAESAGAATAAPTQEPDNGDAQLSPMELELEMVTTERDDYRRKLEAVEAELAALTAASPNVDTINKLQQDNDHLRKTLKKATDMLREKITSCNMQEKKNQALTQQVSTLKDVLQVTRDLLNIRNMEVEQLQKNVDSMESRIDDNRRRQTAMIKQMEQATKINGDLRNEYETQLRLFQSLKERYEEKVTKLTSLAIQGQRHNSEGSDHFEDAADSADRTEVVNTTDKNSAEAGTVAETSDFAENSNISAEDVGKVASETNNPEIETTNASDITATEIKIPQTSTSETIVPEIATTDGLNTPEISQLGKLDAQETSRPKTSDSQ</sequence>
<accession>A0AAN9W1T5</accession>
<evidence type="ECO:0000313" key="4">
    <source>
        <dbReference type="Proteomes" id="UP001378592"/>
    </source>
</evidence>
<feature type="compositionally biased region" description="Basic and acidic residues" evidence="2">
    <location>
        <begin position="215"/>
        <end position="234"/>
    </location>
</feature>
<gene>
    <name evidence="3" type="ORF">R5R35_001743</name>
</gene>
<reference evidence="3 4" key="1">
    <citation type="submission" date="2024-03" db="EMBL/GenBank/DDBJ databases">
        <title>The genome assembly and annotation of the cricket Gryllus longicercus Weissman &amp; Gray.</title>
        <authorList>
            <person name="Szrajer S."/>
            <person name="Gray D."/>
            <person name="Ylla G."/>
        </authorList>
    </citation>
    <scope>NUCLEOTIDE SEQUENCE [LARGE SCALE GENOMIC DNA]</scope>
    <source>
        <strain evidence="3">DAG 2021-001</strain>
        <tissue evidence="3">Whole body minus gut</tissue>
    </source>
</reference>
<keyword evidence="1" id="KW-0175">Coiled coil</keyword>
<feature type="compositionally biased region" description="Basic and acidic residues" evidence="2">
    <location>
        <begin position="324"/>
        <end position="337"/>
    </location>
</feature>
<feature type="coiled-coil region" evidence="1">
    <location>
        <begin position="135"/>
        <end position="201"/>
    </location>
</feature>
<dbReference type="Proteomes" id="UP001378592">
    <property type="component" value="Unassembled WGS sequence"/>
</dbReference>
<feature type="compositionally biased region" description="Low complexity" evidence="2">
    <location>
        <begin position="8"/>
        <end position="26"/>
    </location>
</feature>
<proteinExistence type="predicted"/>
<dbReference type="EMBL" id="JAZDUA010000028">
    <property type="protein sequence ID" value="KAK7872182.1"/>
    <property type="molecule type" value="Genomic_DNA"/>
</dbReference>
<feature type="compositionally biased region" description="Polar residues" evidence="2">
    <location>
        <begin position="271"/>
        <end position="287"/>
    </location>
</feature>
<evidence type="ECO:0000256" key="2">
    <source>
        <dbReference type="SAM" id="MobiDB-lite"/>
    </source>
</evidence>
<feature type="region of interest" description="Disordered" evidence="2">
    <location>
        <begin position="308"/>
        <end position="337"/>
    </location>
</feature>
<feature type="region of interest" description="Disordered" evidence="2">
    <location>
        <begin position="1"/>
        <end position="39"/>
    </location>
</feature>
<protein>
    <submittedName>
        <fullName evidence="3">Uncharacterized protein</fullName>
    </submittedName>
</protein>
<dbReference type="AlphaFoldDB" id="A0AAN9W1T5"/>
<name>A0AAN9W1T5_9ORTH</name>
<organism evidence="3 4">
    <name type="scientific">Gryllus longicercus</name>
    <dbReference type="NCBI Taxonomy" id="2509291"/>
    <lineage>
        <taxon>Eukaryota</taxon>
        <taxon>Metazoa</taxon>
        <taxon>Ecdysozoa</taxon>
        <taxon>Arthropoda</taxon>
        <taxon>Hexapoda</taxon>
        <taxon>Insecta</taxon>
        <taxon>Pterygota</taxon>
        <taxon>Neoptera</taxon>
        <taxon>Polyneoptera</taxon>
        <taxon>Orthoptera</taxon>
        <taxon>Ensifera</taxon>
        <taxon>Gryllidea</taxon>
        <taxon>Grylloidea</taxon>
        <taxon>Gryllidae</taxon>
        <taxon>Gryllinae</taxon>
        <taxon>Gryllus</taxon>
    </lineage>
</organism>
<evidence type="ECO:0000256" key="1">
    <source>
        <dbReference type="SAM" id="Coils"/>
    </source>
</evidence>